<feature type="region of interest" description="Disordered" evidence="1">
    <location>
        <begin position="45"/>
        <end position="64"/>
    </location>
</feature>
<evidence type="ECO:0000313" key="4">
    <source>
        <dbReference type="Proteomes" id="UP000789739"/>
    </source>
</evidence>
<keyword evidence="2" id="KW-0472">Membrane</keyword>
<proteinExistence type="predicted"/>
<dbReference type="Proteomes" id="UP000789739">
    <property type="component" value="Unassembled WGS sequence"/>
</dbReference>
<feature type="region of interest" description="Disordered" evidence="1">
    <location>
        <begin position="86"/>
        <end position="118"/>
    </location>
</feature>
<organism evidence="3 4">
    <name type="scientific">Paraglomus brasilianum</name>
    <dbReference type="NCBI Taxonomy" id="144538"/>
    <lineage>
        <taxon>Eukaryota</taxon>
        <taxon>Fungi</taxon>
        <taxon>Fungi incertae sedis</taxon>
        <taxon>Mucoromycota</taxon>
        <taxon>Glomeromycotina</taxon>
        <taxon>Glomeromycetes</taxon>
        <taxon>Paraglomerales</taxon>
        <taxon>Paraglomeraceae</taxon>
        <taxon>Paraglomus</taxon>
    </lineage>
</organism>
<feature type="transmembrane region" description="Helical" evidence="2">
    <location>
        <begin position="9"/>
        <end position="29"/>
    </location>
</feature>
<dbReference type="PANTHER" id="PTHR31389">
    <property type="entry name" value="LD39211P"/>
    <property type="match status" value="1"/>
</dbReference>
<sequence>MVGTSYRKAYAILVIFAFVVTGSLIWGLLNDTGNSDELIDYQNTKEGDSAGYKTPLDKETNNEDMQGPEVIIDDDAITNEEDFDSANVIEGSETGDDALDINEDENRPTDKDNTDNDGIPMGITAASIYKKPANKQFPYTIVTAVSDNHFCPLTAWIYHMYEVRVRLEKHQRPRLLIYDLGLLPFQQDILNILLKRGYVDEVRVFDYGSYPSYFNVNVSRGEYAWKPIIVAETARNYPGIVFWLDSGTFITSKFLNGLKPKLNQQSGFLSPISPGSLIRWTHPGVFKYYNLNKSKYAGISNCNGAVILFDTNMVQDIIDEWEKCALVKNCIAPPGSSRDNHRQDQAILTLVAANHKYYCTDSKRTFRFAVHQDVRCLTNIEKFERKHPLTEWKPTEGVKEYVADYIKNFFVLHPDTEHCFNPWTDAECPDPIEV</sequence>
<keyword evidence="2" id="KW-0812">Transmembrane</keyword>
<dbReference type="EMBL" id="CAJVPI010001327">
    <property type="protein sequence ID" value="CAG8607318.1"/>
    <property type="molecule type" value="Genomic_DNA"/>
</dbReference>
<dbReference type="OrthoDB" id="5954868at2759"/>
<feature type="compositionally biased region" description="Acidic residues" evidence="1">
    <location>
        <begin position="93"/>
        <end position="103"/>
    </location>
</feature>
<keyword evidence="4" id="KW-1185">Reference proteome</keyword>
<protein>
    <submittedName>
        <fullName evidence="3">10971_t:CDS:1</fullName>
    </submittedName>
</protein>
<name>A0A9N9GJY5_9GLOM</name>
<dbReference type="AlphaFoldDB" id="A0A9N9GJY5"/>
<keyword evidence="2" id="KW-1133">Transmembrane helix</keyword>
<dbReference type="PANTHER" id="PTHR31389:SF4">
    <property type="entry name" value="LD39211P"/>
    <property type="match status" value="1"/>
</dbReference>
<reference evidence="3" key="1">
    <citation type="submission" date="2021-06" db="EMBL/GenBank/DDBJ databases">
        <authorList>
            <person name="Kallberg Y."/>
            <person name="Tangrot J."/>
            <person name="Rosling A."/>
        </authorList>
    </citation>
    <scope>NUCLEOTIDE SEQUENCE</scope>
    <source>
        <strain evidence="3">BR232B</strain>
    </source>
</reference>
<evidence type="ECO:0000256" key="2">
    <source>
        <dbReference type="SAM" id="Phobius"/>
    </source>
</evidence>
<gene>
    <name evidence="3" type="ORF">PBRASI_LOCUS7974</name>
</gene>
<feature type="compositionally biased region" description="Basic and acidic residues" evidence="1">
    <location>
        <begin position="104"/>
        <end position="114"/>
    </location>
</feature>
<evidence type="ECO:0000256" key="1">
    <source>
        <dbReference type="SAM" id="MobiDB-lite"/>
    </source>
</evidence>
<evidence type="ECO:0000313" key="3">
    <source>
        <dbReference type="EMBL" id="CAG8607318.1"/>
    </source>
</evidence>
<comment type="caution">
    <text evidence="3">The sequence shown here is derived from an EMBL/GenBank/DDBJ whole genome shotgun (WGS) entry which is preliminary data.</text>
</comment>
<accession>A0A9N9GJY5</accession>